<dbReference type="Pfam" id="PF12146">
    <property type="entry name" value="Hydrolase_4"/>
    <property type="match status" value="1"/>
</dbReference>
<feature type="signal peptide" evidence="1">
    <location>
        <begin position="1"/>
        <end position="27"/>
    </location>
</feature>
<reference evidence="3 4" key="1">
    <citation type="submission" date="2019-08" db="EMBL/GenBank/DDBJ databases">
        <authorList>
            <person name="Lei W."/>
        </authorList>
    </citation>
    <scope>NUCLEOTIDE SEQUENCE [LARGE SCALE GENOMIC DNA]</scope>
    <source>
        <strain evidence="3 4">CCUG 58627</strain>
    </source>
</reference>
<name>A0A5C5UTA8_9CORY</name>
<dbReference type="OrthoDB" id="8871309at2"/>
<sequence>MVVWKKLIVSCVAGFILFGIAGVNAQAAPPPQGETAPPAHDGASARRNQFAAGVTPLVPEGVNDPECRVTPERPHAVILVHGTDASLYGDYSKLGAEIARDGWCAYGLDYGVGKDGRFGWGRLEDSARQLDELITQARATSGADKVQVIGFSQGATVARWWVNKIDEGKHTHAWIGLASPTRGGSLYGVVPLAQHLPGAVDVAEDSGSVAPALVDLMAGSPVMEALNAGGETVPGPAYVTVATRTDETMPELVNQPIYGEKTRNIVQQDLCPQNLGGHMYMTYNPTVIELTRFLLVDWQNGGSRGEVPCVDVPLGAFIPELTIVDNLQKLRPASLHPAPVTYHTAQ</sequence>
<proteinExistence type="predicted"/>
<dbReference type="InterPro" id="IPR022742">
    <property type="entry name" value="Hydrolase_4"/>
</dbReference>
<keyword evidence="4" id="KW-1185">Reference proteome</keyword>
<feature type="domain" description="Serine aminopeptidase S33" evidence="2">
    <location>
        <begin position="75"/>
        <end position="182"/>
    </location>
</feature>
<comment type="caution">
    <text evidence="3">The sequence shown here is derived from an EMBL/GenBank/DDBJ whole genome shotgun (WGS) entry which is preliminary data.</text>
</comment>
<protein>
    <submittedName>
        <fullName evidence="3">Lipase</fullName>
    </submittedName>
</protein>
<evidence type="ECO:0000259" key="2">
    <source>
        <dbReference type="Pfam" id="PF12146"/>
    </source>
</evidence>
<keyword evidence="1" id="KW-0732">Signal</keyword>
<feature type="chain" id="PRO_5023036415" evidence="1">
    <location>
        <begin position="28"/>
        <end position="346"/>
    </location>
</feature>
<evidence type="ECO:0000313" key="4">
    <source>
        <dbReference type="Proteomes" id="UP000320791"/>
    </source>
</evidence>
<dbReference type="EMBL" id="VOHM01000003">
    <property type="protein sequence ID" value="TWT28743.1"/>
    <property type="molecule type" value="Genomic_DNA"/>
</dbReference>
<dbReference type="SUPFAM" id="SSF53474">
    <property type="entry name" value="alpha/beta-Hydrolases"/>
    <property type="match status" value="1"/>
</dbReference>
<evidence type="ECO:0000313" key="3">
    <source>
        <dbReference type="EMBL" id="TWT28743.1"/>
    </source>
</evidence>
<dbReference type="Proteomes" id="UP000320791">
    <property type="component" value="Unassembled WGS sequence"/>
</dbReference>
<gene>
    <name evidence="3" type="ORF">FRX94_02320</name>
</gene>
<accession>A0A5C5UTA8</accession>
<organism evidence="3 4">
    <name type="scientific">Corynebacterium canis</name>
    <dbReference type="NCBI Taxonomy" id="679663"/>
    <lineage>
        <taxon>Bacteria</taxon>
        <taxon>Bacillati</taxon>
        <taxon>Actinomycetota</taxon>
        <taxon>Actinomycetes</taxon>
        <taxon>Mycobacteriales</taxon>
        <taxon>Corynebacteriaceae</taxon>
        <taxon>Corynebacterium</taxon>
    </lineage>
</organism>
<evidence type="ECO:0000256" key="1">
    <source>
        <dbReference type="SAM" id="SignalP"/>
    </source>
</evidence>
<dbReference type="AlphaFoldDB" id="A0A5C5UTA8"/>
<dbReference type="Gene3D" id="3.40.50.1820">
    <property type="entry name" value="alpha/beta hydrolase"/>
    <property type="match status" value="1"/>
</dbReference>
<dbReference type="InterPro" id="IPR029058">
    <property type="entry name" value="AB_hydrolase_fold"/>
</dbReference>